<evidence type="ECO:0000313" key="10">
    <source>
        <dbReference type="Proteomes" id="UP000004968"/>
    </source>
</evidence>
<dbReference type="GO" id="GO:0005737">
    <property type="term" value="C:cytoplasm"/>
    <property type="evidence" value="ECO:0007669"/>
    <property type="project" value="UniProtKB-SubCell"/>
</dbReference>
<dbReference type="PRINTS" id="PR00471">
    <property type="entry name" value="ACETATEKNASE"/>
</dbReference>
<dbReference type="SUPFAM" id="SSF53067">
    <property type="entry name" value="Actin-like ATPase domain"/>
    <property type="match status" value="2"/>
</dbReference>
<feature type="binding site" evidence="7">
    <location>
        <position position="422"/>
    </location>
    <ligand>
        <name>Mg(2+)</name>
        <dbReference type="ChEBI" id="CHEBI:18420"/>
    </ligand>
</feature>
<evidence type="ECO:0000256" key="5">
    <source>
        <dbReference type="ARBA" id="ARBA00022777"/>
    </source>
</evidence>
<evidence type="ECO:0000256" key="4">
    <source>
        <dbReference type="ARBA" id="ARBA00022741"/>
    </source>
</evidence>
<keyword evidence="7" id="KW-0460">Magnesium</keyword>
<dbReference type="PANTHER" id="PTHR21060:SF15">
    <property type="entry name" value="ACETATE KINASE-RELATED"/>
    <property type="match status" value="1"/>
</dbReference>
<dbReference type="GO" id="GO:0005524">
    <property type="term" value="F:ATP binding"/>
    <property type="evidence" value="ECO:0007669"/>
    <property type="project" value="UniProtKB-KW"/>
</dbReference>
<dbReference type="InterPro" id="IPR004372">
    <property type="entry name" value="Ac/propionate_kinase"/>
</dbReference>
<keyword evidence="4 7" id="KW-0547">Nucleotide-binding</keyword>
<evidence type="ECO:0000313" key="9">
    <source>
        <dbReference type="EMBL" id="EFC97556.1"/>
    </source>
</evidence>
<evidence type="ECO:0000256" key="1">
    <source>
        <dbReference type="ARBA" id="ARBA00008748"/>
    </source>
</evidence>
<dbReference type="GO" id="GO:0006083">
    <property type="term" value="P:acetate metabolic process"/>
    <property type="evidence" value="ECO:0007669"/>
    <property type="project" value="TreeGrafter"/>
</dbReference>
<keyword evidence="3 7" id="KW-0808">Transferase</keyword>
<dbReference type="AlphaFoldDB" id="D3AKV2"/>
<dbReference type="GO" id="GO:0000287">
    <property type="term" value="F:magnesium ion binding"/>
    <property type="evidence" value="ECO:0007669"/>
    <property type="project" value="UniProtKB-UniRule"/>
</dbReference>
<feature type="binding site" evidence="7">
    <location>
        <begin position="369"/>
        <end position="373"/>
    </location>
    <ligand>
        <name>ATP</name>
        <dbReference type="ChEBI" id="CHEBI:30616"/>
    </ligand>
</feature>
<keyword evidence="6 7" id="KW-0067">ATP-binding</keyword>
<dbReference type="InterPro" id="IPR043129">
    <property type="entry name" value="ATPase_NBD"/>
</dbReference>
<comment type="subcellular location">
    <subcellularLocation>
        <location evidence="7">Cytoplasm</location>
    </subcellularLocation>
</comment>
<comment type="subunit">
    <text evidence="7">Homodimer.</text>
</comment>
<protein>
    <recommendedName>
        <fullName evidence="7">Acetate kinase</fullName>
        <ecNumber evidence="7">2.7.2.1</ecNumber>
    </recommendedName>
    <alternativeName>
        <fullName evidence="7">Acetokinase</fullName>
    </alternativeName>
</protein>
<dbReference type="InterPro" id="IPR000890">
    <property type="entry name" value="Aliphatic_acid_kin_short-chain"/>
</dbReference>
<dbReference type="HAMAP" id="MF_00020">
    <property type="entry name" value="Acetate_kinase"/>
    <property type="match status" value="1"/>
</dbReference>
<dbReference type="InterPro" id="IPR023865">
    <property type="entry name" value="Aliphatic_acid_kinase_CS"/>
</dbReference>
<feature type="site" description="Transition state stabilizer" evidence="7">
    <location>
        <position position="217"/>
    </location>
</feature>
<evidence type="ECO:0000256" key="7">
    <source>
        <dbReference type="HAMAP-Rule" id="MF_00020"/>
    </source>
</evidence>
<dbReference type="Pfam" id="PF00871">
    <property type="entry name" value="Acetate_kinase"/>
    <property type="match status" value="1"/>
</dbReference>
<dbReference type="Proteomes" id="UP000004968">
    <property type="component" value="Unassembled WGS sequence"/>
</dbReference>
<dbReference type="NCBIfam" id="TIGR00016">
    <property type="entry name" value="ackA"/>
    <property type="match status" value="1"/>
</dbReference>
<keyword evidence="2 7" id="KW-0963">Cytoplasm</keyword>
<comment type="similarity">
    <text evidence="1 7 8">Belongs to the acetokinase family.</text>
</comment>
<evidence type="ECO:0000256" key="2">
    <source>
        <dbReference type="ARBA" id="ARBA00022490"/>
    </source>
</evidence>
<reference evidence="9 10" key="1">
    <citation type="submission" date="2010-01" db="EMBL/GenBank/DDBJ databases">
        <authorList>
            <person name="Weinstock G."/>
            <person name="Sodergren E."/>
            <person name="Clifton S."/>
            <person name="Fulton L."/>
            <person name="Fulton B."/>
            <person name="Courtney L."/>
            <person name="Fronick C."/>
            <person name="Harrison M."/>
            <person name="Strong C."/>
            <person name="Farmer C."/>
            <person name="Delahaunty K."/>
            <person name="Markovic C."/>
            <person name="Hall O."/>
            <person name="Minx P."/>
            <person name="Tomlinson C."/>
            <person name="Mitreva M."/>
            <person name="Nelson J."/>
            <person name="Hou S."/>
            <person name="Wollam A."/>
            <person name="Pepin K.H."/>
            <person name="Johnson M."/>
            <person name="Bhonagiri V."/>
            <person name="Nash W.E."/>
            <person name="Warren W."/>
            <person name="Chinwalla A."/>
            <person name="Mardis E.R."/>
            <person name="Wilson R.K."/>
        </authorList>
    </citation>
    <scope>NUCLEOTIDE SEQUENCE [LARGE SCALE GENOMIC DNA]</scope>
    <source>
        <strain evidence="9 10">DSM 13479</strain>
    </source>
</reference>
<feature type="binding site" evidence="7">
    <location>
        <position position="52"/>
    </location>
    <ligand>
        <name>ATP</name>
        <dbReference type="ChEBI" id="CHEBI:30616"/>
    </ligand>
</feature>
<sequence>MMPVFIAFGDSVKYNRKNDTDLIGAVCRGRNIRRGRGRMTILVINSGSSSLKFQVIDPETEEVLAKGVCERIGIDGIFTYRTHTGISLKESVPMENHTQAVHTLLDMLADAEKGVLKDFQEISVIGHRLVHGGEKFTGSVVINDEVIEAMTECNDLAPLHNPANLVGVEACRRLMPDTLMVGVFDTAFNQTMEPKAFLYGLPYRYYEKYKIRRYGFHGISHRYVSRRAAEFMRQDPKRVKTIVCHLGNGASICAVKYGQVVDNSMGFTPLEGLVMGTRCGDVDPGALEFLTKKEHLDFLQVMAILNQESGVLGISKNFSSDFRELKDAEVKYNDHAALAREIFSYKVAKYIGSYAAAMNGVDNIVFTAGVGENDSDIRMEICSYLEYLGITIDEVSNRDQAEAFRISEWTSKVNVLVIKTNEELEIAREAAEVARNC</sequence>
<dbReference type="GO" id="GO:0008776">
    <property type="term" value="F:acetate kinase activity"/>
    <property type="evidence" value="ECO:0007669"/>
    <property type="project" value="UniProtKB-UniRule"/>
</dbReference>
<feature type="active site" description="Proton donor/acceptor" evidence="7">
    <location>
        <position position="185"/>
    </location>
</feature>
<feature type="binding site" evidence="7">
    <location>
        <begin position="321"/>
        <end position="323"/>
    </location>
    <ligand>
        <name>ATP</name>
        <dbReference type="ChEBI" id="CHEBI:30616"/>
    </ligand>
</feature>
<dbReference type="EMBL" id="ACIO01000371">
    <property type="protein sequence ID" value="EFC97556.1"/>
    <property type="molecule type" value="Genomic_DNA"/>
</dbReference>
<organism evidence="9 10">
    <name type="scientific">Hungatella hathewayi DSM 13479</name>
    <dbReference type="NCBI Taxonomy" id="566550"/>
    <lineage>
        <taxon>Bacteria</taxon>
        <taxon>Bacillati</taxon>
        <taxon>Bacillota</taxon>
        <taxon>Clostridia</taxon>
        <taxon>Lachnospirales</taxon>
        <taxon>Lachnospiraceae</taxon>
        <taxon>Hungatella</taxon>
    </lineage>
</organism>
<dbReference type="PROSITE" id="PS01076">
    <property type="entry name" value="ACETATE_KINASE_2"/>
    <property type="match status" value="1"/>
</dbReference>
<dbReference type="PANTHER" id="PTHR21060">
    <property type="entry name" value="ACETATE KINASE"/>
    <property type="match status" value="1"/>
</dbReference>
<dbReference type="Gene3D" id="3.30.420.40">
    <property type="match status" value="2"/>
</dbReference>
<feature type="binding site" evidence="7">
    <location>
        <position position="128"/>
    </location>
    <ligand>
        <name>substrate</name>
    </ligand>
</feature>
<dbReference type="UniPathway" id="UPA00340">
    <property type="reaction ID" value="UER00458"/>
</dbReference>
<evidence type="ECO:0000256" key="6">
    <source>
        <dbReference type="ARBA" id="ARBA00022840"/>
    </source>
</evidence>
<keyword evidence="5 7" id="KW-0418">Kinase</keyword>
<name>D3AKV2_9FIRM</name>
<dbReference type="PIRSF" id="PIRSF000722">
    <property type="entry name" value="Acetate_prop_kin"/>
    <property type="match status" value="1"/>
</dbReference>
<feature type="binding site" evidence="7">
    <location>
        <begin position="245"/>
        <end position="249"/>
    </location>
    <ligand>
        <name>ATP</name>
        <dbReference type="ChEBI" id="CHEBI:30616"/>
    </ligand>
</feature>
<feature type="binding site" evidence="7">
    <location>
        <position position="45"/>
    </location>
    <ligand>
        <name>Mg(2+)</name>
        <dbReference type="ChEBI" id="CHEBI:18420"/>
    </ligand>
</feature>
<dbReference type="GO" id="GO:0006085">
    <property type="term" value="P:acetyl-CoA biosynthetic process"/>
    <property type="evidence" value="ECO:0007669"/>
    <property type="project" value="UniProtKB-UniRule"/>
</dbReference>
<evidence type="ECO:0000256" key="8">
    <source>
        <dbReference type="RuleBase" id="RU003835"/>
    </source>
</evidence>
<comment type="function">
    <text evidence="7">Catalyzes the formation of acetyl phosphate from acetate and ATP. Can also catalyze the reverse reaction.</text>
</comment>
<comment type="pathway">
    <text evidence="7">Metabolic intermediate biosynthesis; acetyl-CoA biosynthesis; acetyl-CoA from acetate: step 1/2.</text>
</comment>
<proteinExistence type="inferred from homology"/>
<dbReference type="HOGENOM" id="CLU_020352_0_1_9"/>
<dbReference type="PROSITE" id="PS01075">
    <property type="entry name" value="ACETATE_KINASE_1"/>
    <property type="match status" value="1"/>
</dbReference>
<dbReference type="EC" id="2.7.2.1" evidence="7"/>
<dbReference type="CDD" id="cd24010">
    <property type="entry name" value="ASKHA_NBD_AcK_PK"/>
    <property type="match status" value="1"/>
</dbReference>
<comment type="cofactor">
    <cofactor evidence="7">
        <name>Mg(2+)</name>
        <dbReference type="ChEBI" id="CHEBI:18420"/>
    </cofactor>
    <cofactor evidence="7">
        <name>Mn(2+)</name>
        <dbReference type="ChEBI" id="CHEBI:29035"/>
    </cofactor>
    <text evidence="7">Mg(2+). Can also accept Mn(2+).</text>
</comment>
<feature type="site" description="Transition state stabilizer" evidence="7">
    <location>
        <position position="278"/>
    </location>
</feature>
<accession>D3AKV2</accession>
<comment type="catalytic activity">
    <reaction evidence="7">
        <text>acetate + ATP = acetyl phosphate + ADP</text>
        <dbReference type="Rhea" id="RHEA:11352"/>
        <dbReference type="ChEBI" id="CHEBI:22191"/>
        <dbReference type="ChEBI" id="CHEBI:30089"/>
        <dbReference type="ChEBI" id="CHEBI:30616"/>
        <dbReference type="ChEBI" id="CHEBI:456216"/>
        <dbReference type="EC" id="2.7.2.1"/>
    </reaction>
</comment>
<gene>
    <name evidence="7 9" type="primary">ackA</name>
    <name evidence="9" type="ORF">CLOSTHATH_04246</name>
</gene>
<evidence type="ECO:0000256" key="3">
    <source>
        <dbReference type="ARBA" id="ARBA00022679"/>
    </source>
</evidence>
<comment type="caution">
    <text evidence="9">The sequence shown here is derived from an EMBL/GenBank/DDBJ whole genome shotgun (WGS) entry which is preliminary data.</text>
</comment>
<keyword evidence="7" id="KW-0479">Metal-binding</keyword>